<proteinExistence type="predicted"/>
<dbReference type="AlphaFoldDB" id="A0A5B2VWA9"/>
<name>A0A5B2VWA9_9HYPH</name>
<dbReference type="GO" id="GO:0016811">
    <property type="term" value="F:hydrolase activity, acting on carbon-nitrogen (but not peptide) bonds, in linear amides"/>
    <property type="evidence" value="ECO:0007669"/>
    <property type="project" value="TreeGrafter"/>
</dbReference>
<accession>A0A5B2VWA9</accession>
<protein>
    <submittedName>
        <fullName evidence="1">PIG-L family deacetylase</fullName>
    </submittedName>
</protein>
<dbReference type="PANTHER" id="PTHR12993">
    <property type="entry name" value="N-ACETYLGLUCOSAMINYL-PHOSPHATIDYLINOSITOL DE-N-ACETYLASE-RELATED"/>
    <property type="match status" value="1"/>
</dbReference>
<dbReference type="Proteomes" id="UP000323142">
    <property type="component" value="Unassembled WGS sequence"/>
</dbReference>
<dbReference type="EMBL" id="VUOA01000006">
    <property type="protein sequence ID" value="KAA2242339.1"/>
    <property type="molecule type" value="Genomic_DNA"/>
</dbReference>
<dbReference type="SUPFAM" id="SSF102588">
    <property type="entry name" value="LmbE-like"/>
    <property type="match status" value="1"/>
</dbReference>
<evidence type="ECO:0000313" key="2">
    <source>
        <dbReference type="Proteomes" id="UP000323142"/>
    </source>
</evidence>
<gene>
    <name evidence="1" type="ORF">F0L46_03385</name>
</gene>
<dbReference type="InterPro" id="IPR003737">
    <property type="entry name" value="GlcNAc_PI_deacetylase-related"/>
</dbReference>
<dbReference type="Pfam" id="PF02585">
    <property type="entry name" value="PIG-L"/>
    <property type="match status" value="1"/>
</dbReference>
<reference evidence="1 2" key="1">
    <citation type="submission" date="2019-09" db="EMBL/GenBank/DDBJ databases">
        <title>Salinarimonas rosea gen. nov., sp. nov., a new member of the a-2 subgroup of the Proteobacteria.</title>
        <authorList>
            <person name="Liu J."/>
        </authorList>
    </citation>
    <scope>NUCLEOTIDE SEQUENCE [LARGE SCALE GENOMIC DNA]</scope>
    <source>
        <strain evidence="1 2">BN140002</strain>
    </source>
</reference>
<dbReference type="Gene3D" id="3.40.50.10320">
    <property type="entry name" value="LmbE-like"/>
    <property type="match status" value="1"/>
</dbReference>
<comment type="caution">
    <text evidence="1">The sequence shown here is derived from an EMBL/GenBank/DDBJ whole genome shotgun (WGS) entry which is preliminary data.</text>
</comment>
<keyword evidence="2" id="KW-1185">Reference proteome</keyword>
<evidence type="ECO:0000313" key="1">
    <source>
        <dbReference type="EMBL" id="KAA2242339.1"/>
    </source>
</evidence>
<organism evidence="1 2">
    <name type="scientific">Salinarimonas soli</name>
    <dbReference type="NCBI Taxonomy" id="1638099"/>
    <lineage>
        <taxon>Bacteria</taxon>
        <taxon>Pseudomonadati</taxon>
        <taxon>Pseudomonadota</taxon>
        <taxon>Alphaproteobacteria</taxon>
        <taxon>Hyphomicrobiales</taxon>
        <taxon>Salinarimonadaceae</taxon>
        <taxon>Salinarimonas</taxon>
    </lineage>
</organism>
<dbReference type="InterPro" id="IPR024078">
    <property type="entry name" value="LmbE-like_dom_sf"/>
</dbReference>
<dbReference type="PANTHER" id="PTHR12993:SF29">
    <property type="entry name" value="BLR3841 PROTEIN"/>
    <property type="match status" value="1"/>
</dbReference>
<dbReference type="OrthoDB" id="116799at2"/>
<reference evidence="1 2" key="2">
    <citation type="submission" date="2019-09" db="EMBL/GenBank/DDBJ databases">
        <authorList>
            <person name="Jin C."/>
        </authorList>
    </citation>
    <scope>NUCLEOTIDE SEQUENCE [LARGE SCALE GENOMIC DNA]</scope>
    <source>
        <strain evidence="1 2">BN140002</strain>
    </source>
</reference>
<sequence>MMPTALALSPHLDDAAFSCGGTLAALSDTGWRVVIATMFTASVPDPGGFALACQLDKGLGPEVDYMALRRAEDARAAAILGAEALWLPFPEAPHRGYHSAPALFAPPLAADRVEEALAPAFRELFDGLAPDLILAPQAVGGHVDHVAAVRALRRVDPPAPVLWWRDYPYVARAATPPEPFGEAFAALDEIVVPLGPDALTRRCRASLAYASQIGFQFGGAESAASAFARSGAAETFRSASGRAVLGGLVTAREAQRA</sequence>